<reference evidence="2 3" key="1">
    <citation type="submission" date="2018-03" db="EMBL/GenBank/DDBJ databases">
        <title>Draft Genome Sequences of the Obligatory Marine Myxobacteria Enhygromyxa salina SWB005.</title>
        <authorList>
            <person name="Poehlein A."/>
            <person name="Moghaddam J.A."/>
            <person name="Harms H."/>
            <person name="Alanjari M."/>
            <person name="Koenig G.M."/>
            <person name="Daniel R."/>
            <person name="Schaeberle T.F."/>
        </authorList>
    </citation>
    <scope>NUCLEOTIDE SEQUENCE [LARGE SCALE GENOMIC DNA]</scope>
    <source>
        <strain evidence="2 3">SWB005</strain>
    </source>
</reference>
<dbReference type="AlphaFoldDB" id="A0A2S9XJS8"/>
<protein>
    <submittedName>
        <fullName evidence="2">Uncharacterized protein</fullName>
    </submittedName>
</protein>
<gene>
    <name evidence="2" type="ORF">ENSA5_45100</name>
</gene>
<dbReference type="RefSeq" id="WP_181198039.1">
    <property type="nucleotide sequence ID" value="NZ_PVNK01000195.1"/>
</dbReference>
<feature type="compositionally biased region" description="Low complexity" evidence="1">
    <location>
        <begin position="1"/>
        <end position="20"/>
    </location>
</feature>
<accession>A0A2S9XJS8</accession>
<feature type="region of interest" description="Disordered" evidence="1">
    <location>
        <begin position="1"/>
        <end position="63"/>
    </location>
</feature>
<name>A0A2S9XJS8_9BACT</name>
<evidence type="ECO:0000256" key="1">
    <source>
        <dbReference type="SAM" id="MobiDB-lite"/>
    </source>
</evidence>
<evidence type="ECO:0000313" key="2">
    <source>
        <dbReference type="EMBL" id="PRP93103.1"/>
    </source>
</evidence>
<sequence length="408" mass="43262">MEGMEGMEAMGDGDGDTSTGDGDGDPGDGDGDPGDGDGDPGDGDGDTGDGDGDPMECLDLDQDGYGENCPMGTDCDDDDFNNHTVDGCANCMDADQDGQWVGCDVFDENKPGPDCDDADFNVFTPEGCENCVDGDNDMVWVGCDQYGAEKPGPDCNDGNANVGLDDAVELCNGLAENCADEIDNAPPDEMCAPEYPNAPNIAPMNGWCCNPDGPGQDGCEICSCVEQFYDLDQEVMNGCECEATPRTDSLAACSDAPQGYLGSVGEGVQLQDLVIGSVPLIDNGLGNGREDWYSVDFPESGNPGTRPNTGSIQVSFAMNEGSDYRFEVYRSCNGVAFAGSLATQYGVGAPPTREWWFFDNHTAPVDMPIPALYTDDVSWPDTVYIRVFRVQNDATCNNYQLSVSRPDN</sequence>
<proteinExistence type="predicted"/>
<organism evidence="2 3">
    <name type="scientific">Enhygromyxa salina</name>
    <dbReference type="NCBI Taxonomy" id="215803"/>
    <lineage>
        <taxon>Bacteria</taxon>
        <taxon>Pseudomonadati</taxon>
        <taxon>Myxococcota</taxon>
        <taxon>Polyangia</taxon>
        <taxon>Nannocystales</taxon>
        <taxon>Nannocystaceae</taxon>
        <taxon>Enhygromyxa</taxon>
    </lineage>
</organism>
<dbReference type="Proteomes" id="UP000237968">
    <property type="component" value="Unassembled WGS sequence"/>
</dbReference>
<keyword evidence="3" id="KW-1185">Reference proteome</keyword>
<comment type="caution">
    <text evidence="2">The sequence shown here is derived from an EMBL/GenBank/DDBJ whole genome shotgun (WGS) entry which is preliminary data.</text>
</comment>
<dbReference type="EMBL" id="PVNK01000195">
    <property type="protein sequence ID" value="PRP93103.1"/>
    <property type="molecule type" value="Genomic_DNA"/>
</dbReference>
<feature type="compositionally biased region" description="Acidic residues" evidence="1">
    <location>
        <begin position="22"/>
        <end position="63"/>
    </location>
</feature>
<evidence type="ECO:0000313" key="3">
    <source>
        <dbReference type="Proteomes" id="UP000237968"/>
    </source>
</evidence>